<dbReference type="InterPro" id="IPR026444">
    <property type="entry name" value="Secre_tail"/>
</dbReference>
<proteinExistence type="predicted"/>
<accession>A0A1I1MAA6</accession>
<dbReference type="Proteomes" id="UP000199514">
    <property type="component" value="Unassembled WGS sequence"/>
</dbReference>
<evidence type="ECO:0000313" key="3">
    <source>
        <dbReference type="Proteomes" id="UP000199514"/>
    </source>
</evidence>
<dbReference type="EMBL" id="FOLE01000010">
    <property type="protein sequence ID" value="SFC79523.1"/>
    <property type="molecule type" value="Genomic_DNA"/>
</dbReference>
<dbReference type="OrthoDB" id="965941at2"/>
<protein>
    <submittedName>
        <fullName evidence="2">Por secretion system C-terminal sorting domain-containing protein</fullName>
    </submittedName>
</protein>
<feature type="domain" description="Secretion system C-terminal sorting" evidence="1">
    <location>
        <begin position="47"/>
        <end position="104"/>
    </location>
</feature>
<evidence type="ECO:0000259" key="1">
    <source>
        <dbReference type="Pfam" id="PF18962"/>
    </source>
</evidence>
<dbReference type="NCBIfam" id="TIGR04183">
    <property type="entry name" value="Por_Secre_tail"/>
    <property type="match status" value="1"/>
</dbReference>
<sequence>DSPSPAFYDLYFMKVGGIGLPYLPETDSSWLVTSSKPVLSSGAKVSIYPNPARDKVMIESKAGSVIELMSVTGQLLQREVSQSEQTEMSLTSLHTGIYVLKVDGVSHPLSVIH</sequence>
<keyword evidence="3" id="KW-1185">Reference proteome</keyword>
<dbReference type="AlphaFoldDB" id="A0A1I1MAA6"/>
<reference evidence="2 3" key="1">
    <citation type="submission" date="2016-10" db="EMBL/GenBank/DDBJ databases">
        <authorList>
            <person name="de Groot N.N."/>
        </authorList>
    </citation>
    <scope>NUCLEOTIDE SEQUENCE [LARGE SCALE GENOMIC DNA]</scope>
    <source>
        <strain evidence="2 3">DSM 6793</strain>
    </source>
</reference>
<organism evidence="2 3">
    <name type="scientific">Flexibacter flexilis DSM 6793</name>
    <dbReference type="NCBI Taxonomy" id="927664"/>
    <lineage>
        <taxon>Bacteria</taxon>
        <taxon>Pseudomonadati</taxon>
        <taxon>Bacteroidota</taxon>
        <taxon>Cytophagia</taxon>
        <taxon>Cytophagales</taxon>
        <taxon>Flexibacteraceae</taxon>
        <taxon>Flexibacter</taxon>
    </lineage>
</organism>
<evidence type="ECO:0000313" key="2">
    <source>
        <dbReference type="EMBL" id="SFC79523.1"/>
    </source>
</evidence>
<feature type="non-terminal residue" evidence="2">
    <location>
        <position position="1"/>
    </location>
</feature>
<gene>
    <name evidence="2" type="ORF">SAMN05421780_1101</name>
</gene>
<dbReference type="RefSeq" id="WP_143083993.1">
    <property type="nucleotide sequence ID" value="NZ_FOLE01000010.1"/>
</dbReference>
<dbReference type="Pfam" id="PF18962">
    <property type="entry name" value="Por_Secre_tail"/>
    <property type="match status" value="1"/>
</dbReference>
<name>A0A1I1MAA6_9BACT</name>